<proteinExistence type="inferred from homology"/>
<dbReference type="InParanoid" id="A0A1V8SVY9"/>
<evidence type="ECO:0000313" key="4">
    <source>
        <dbReference type="Proteomes" id="UP000192596"/>
    </source>
</evidence>
<dbReference type="Proteomes" id="UP000192596">
    <property type="component" value="Unassembled WGS sequence"/>
</dbReference>
<dbReference type="OrthoDB" id="412788at2759"/>
<comment type="caution">
    <text evidence="3">The sequence shown here is derived from an EMBL/GenBank/DDBJ whole genome shotgun (WGS) entry which is preliminary data.</text>
</comment>
<accession>A0A1V8SVY9</accession>
<organism evidence="3 4">
    <name type="scientific">Cryoendolithus antarcticus</name>
    <dbReference type="NCBI Taxonomy" id="1507870"/>
    <lineage>
        <taxon>Eukaryota</taxon>
        <taxon>Fungi</taxon>
        <taxon>Dikarya</taxon>
        <taxon>Ascomycota</taxon>
        <taxon>Pezizomycotina</taxon>
        <taxon>Dothideomycetes</taxon>
        <taxon>Dothideomycetidae</taxon>
        <taxon>Cladosporiales</taxon>
        <taxon>Cladosporiaceae</taxon>
        <taxon>Cryoendolithus</taxon>
    </lineage>
</organism>
<evidence type="ECO:0000313" key="3">
    <source>
        <dbReference type="EMBL" id="OQO03316.1"/>
    </source>
</evidence>
<dbReference type="InterPro" id="IPR044053">
    <property type="entry name" value="AsaB-like"/>
</dbReference>
<name>A0A1V8SVY9_9PEZI</name>
<dbReference type="GO" id="GO:0016491">
    <property type="term" value="F:oxidoreductase activity"/>
    <property type="evidence" value="ECO:0007669"/>
    <property type="project" value="UniProtKB-KW"/>
</dbReference>
<evidence type="ECO:0000256" key="2">
    <source>
        <dbReference type="ARBA" id="ARBA00023604"/>
    </source>
</evidence>
<gene>
    <name evidence="3" type="ORF">B0A48_11572</name>
</gene>
<sequence>MSLTTTTKAEKGWRASTSPLLNKNKSLKFDTHQVDIEDARGHEHGYTLDKNGFEFFNVPTTFTDFDNEDAIKTHYLIALAPPHEDLQPYITRFPTGTVNEGASLRFREGQRFVWWSGMQVGEVVVIKLFDSKLDGRASCAPHSAFVGDGDYGVRRSVETRVLVFWEGEGVEWVA</sequence>
<reference evidence="4" key="1">
    <citation type="submission" date="2017-03" db="EMBL/GenBank/DDBJ databases">
        <title>Genomes of endolithic fungi from Antarctica.</title>
        <authorList>
            <person name="Coleine C."/>
            <person name="Masonjones S."/>
            <person name="Stajich J.E."/>
        </authorList>
    </citation>
    <scope>NUCLEOTIDE SEQUENCE [LARGE SCALE GENOMIC DNA]</scope>
    <source>
        <strain evidence="4">CCFEE 5527</strain>
    </source>
</reference>
<dbReference type="AlphaFoldDB" id="A0A1V8SVY9"/>
<dbReference type="PANTHER" id="PTHR34598">
    <property type="entry name" value="BLL6449 PROTEIN"/>
    <property type="match status" value="1"/>
</dbReference>
<protein>
    <submittedName>
        <fullName evidence="3">Uncharacterized protein</fullName>
    </submittedName>
</protein>
<keyword evidence="4" id="KW-1185">Reference proteome</keyword>
<comment type="similarity">
    <text evidence="2">Belongs to the asaB hydroxylase/desaturase family.</text>
</comment>
<dbReference type="EMBL" id="NAJO01000025">
    <property type="protein sequence ID" value="OQO03316.1"/>
    <property type="molecule type" value="Genomic_DNA"/>
</dbReference>
<dbReference type="PANTHER" id="PTHR34598:SF3">
    <property type="entry name" value="OXIDOREDUCTASE AN1597"/>
    <property type="match status" value="1"/>
</dbReference>
<keyword evidence="1" id="KW-0560">Oxidoreductase</keyword>
<evidence type="ECO:0000256" key="1">
    <source>
        <dbReference type="ARBA" id="ARBA00023002"/>
    </source>
</evidence>